<accession>A0A239MZY9</accession>
<reference evidence="3 4" key="1">
    <citation type="submission" date="2017-06" db="EMBL/GenBank/DDBJ databases">
        <authorList>
            <person name="Kim H.J."/>
            <person name="Triplett B.A."/>
        </authorList>
    </citation>
    <scope>NUCLEOTIDE SEQUENCE [LARGE SCALE GENOMIC DNA]</scope>
    <source>
        <strain evidence="3 4">CGMCC 4.2132</strain>
    </source>
</reference>
<dbReference type="AlphaFoldDB" id="A0A239MZY9"/>
<evidence type="ECO:0000313" key="3">
    <source>
        <dbReference type="EMBL" id="SNT47762.1"/>
    </source>
</evidence>
<name>A0A239MZY9_9ACTN</name>
<gene>
    <name evidence="3" type="ORF">SAMN05216276_104846</name>
</gene>
<keyword evidence="4" id="KW-1185">Reference proteome</keyword>
<proteinExistence type="predicted"/>
<feature type="domain" description="DUF3592" evidence="2">
    <location>
        <begin position="26"/>
        <end position="99"/>
    </location>
</feature>
<evidence type="ECO:0000313" key="4">
    <source>
        <dbReference type="Proteomes" id="UP000198282"/>
    </source>
</evidence>
<feature type="transmembrane region" description="Helical" evidence="1">
    <location>
        <begin position="102"/>
        <end position="126"/>
    </location>
</feature>
<dbReference type="Proteomes" id="UP000198282">
    <property type="component" value="Unassembled WGS sequence"/>
</dbReference>
<keyword evidence="1" id="KW-0812">Transmembrane</keyword>
<evidence type="ECO:0000256" key="1">
    <source>
        <dbReference type="SAM" id="Phobius"/>
    </source>
</evidence>
<evidence type="ECO:0000259" key="2">
    <source>
        <dbReference type="Pfam" id="PF12158"/>
    </source>
</evidence>
<dbReference type="InterPro" id="IPR021994">
    <property type="entry name" value="DUF3592"/>
</dbReference>
<keyword evidence="1" id="KW-0472">Membrane</keyword>
<sequence length="136" mass="14706">MILTFLGGAVILNTRDFRGRARRGWGQVIRLRMNQTGGSRRERRDSAVYHPVLRFTTVDGQTVEAESPVGGNPPLARPGERVAIMYDPGDPMRVRIDSPMGGGTLVGAVFMGVGLLLLVIGVRLGVPFLMGNLFSA</sequence>
<protein>
    <recommendedName>
        <fullName evidence="2">DUF3592 domain-containing protein</fullName>
    </recommendedName>
</protein>
<organism evidence="3 4">
    <name type="scientific">Streptosporangium subroseum</name>
    <dbReference type="NCBI Taxonomy" id="106412"/>
    <lineage>
        <taxon>Bacteria</taxon>
        <taxon>Bacillati</taxon>
        <taxon>Actinomycetota</taxon>
        <taxon>Actinomycetes</taxon>
        <taxon>Streptosporangiales</taxon>
        <taxon>Streptosporangiaceae</taxon>
        <taxon>Streptosporangium</taxon>
    </lineage>
</organism>
<dbReference type="RefSeq" id="WP_179282364.1">
    <property type="nucleotide sequence ID" value="NZ_FZOD01000048.1"/>
</dbReference>
<keyword evidence="1" id="KW-1133">Transmembrane helix</keyword>
<dbReference type="EMBL" id="FZOD01000048">
    <property type="protein sequence ID" value="SNT47762.1"/>
    <property type="molecule type" value="Genomic_DNA"/>
</dbReference>
<dbReference type="Pfam" id="PF12158">
    <property type="entry name" value="DUF3592"/>
    <property type="match status" value="1"/>
</dbReference>